<comment type="subunit">
    <text evidence="2">Tetramer of two alpha and two beta chains.</text>
</comment>
<dbReference type="InterPro" id="IPR002028">
    <property type="entry name" value="Trp_synthase_suA"/>
</dbReference>
<evidence type="ECO:0000256" key="1">
    <source>
        <dbReference type="ARBA" id="ARBA00004733"/>
    </source>
</evidence>
<protein>
    <submittedName>
        <fullName evidence="11">Tryptophan synthase alpha chain</fullName>
    </submittedName>
</protein>
<dbReference type="GO" id="GO:0009507">
    <property type="term" value="C:chloroplast"/>
    <property type="evidence" value="ECO:0000318"/>
    <property type="project" value="GO_Central"/>
</dbReference>
<evidence type="ECO:0000313" key="11">
    <source>
        <dbReference type="EMBL" id="GAQ91015.1"/>
    </source>
</evidence>
<feature type="region of interest" description="Disordered" evidence="10">
    <location>
        <begin position="76"/>
        <end position="103"/>
    </location>
</feature>
<dbReference type="PANTHER" id="PTHR43406:SF1">
    <property type="entry name" value="TRYPTOPHAN SYNTHASE ALPHA CHAIN, CHLOROPLASTIC"/>
    <property type="match status" value="1"/>
</dbReference>
<dbReference type="PROSITE" id="PS00167">
    <property type="entry name" value="TRP_SYNTHASE_ALPHA"/>
    <property type="match status" value="1"/>
</dbReference>
<comment type="pathway">
    <text evidence="1">Amino-acid biosynthesis; L-tryptophan biosynthesis; L-tryptophan from chorismate: step 5/5.</text>
</comment>
<evidence type="ECO:0000256" key="9">
    <source>
        <dbReference type="RuleBase" id="RU003662"/>
    </source>
</evidence>
<dbReference type="InterPro" id="IPR011060">
    <property type="entry name" value="RibuloseP-bd_barrel"/>
</dbReference>
<dbReference type="Pfam" id="PF00290">
    <property type="entry name" value="Trp_syntA"/>
    <property type="match status" value="1"/>
</dbReference>
<evidence type="ECO:0000256" key="5">
    <source>
        <dbReference type="ARBA" id="ARBA00023141"/>
    </source>
</evidence>
<evidence type="ECO:0000256" key="6">
    <source>
        <dbReference type="ARBA" id="ARBA00023239"/>
    </source>
</evidence>
<organism evidence="11 12">
    <name type="scientific">Klebsormidium nitens</name>
    <name type="common">Green alga</name>
    <name type="synonym">Ulothrix nitens</name>
    <dbReference type="NCBI Taxonomy" id="105231"/>
    <lineage>
        <taxon>Eukaryota</taxon>
        <taxon>Viridiplantae</taxon>
        <taxon>Streptophyta</taxon>
        <taxon>Klebsormidiophyceae</taxon>
        <taxon>Klebsormidiales</taxon>
        <taxon>Klebsormidiaceae</taxon>
        <taxon>Klebsormidium</taxon>
    </lineage>
</organism>
<dbReference type="UniPathway" id="UPA00035">
    <property type="reaction ID" value="UER00044"/>
</dbReference>
<gene>
    <name evidence="11" type="ORF">KFL_007130040</name>
</gene>
<dbReference type="CDD" id="cd04724">
    <property type="entry name" value="Tryptophan_synthase_alpha"/>
    <property type="match status" value="1"/>
</dbReference>
<dbReference type="Proteomes" id="UP000054558">
    <property type="component" value="Unassembled WGS sequence"/>
</dbReference>
<dbReference type="InterPro" id="IPR018204">
    <property type="entry name" value="Trp_synthase_alpha_AS"/>
</dbReference>
<evidence type="ECO:0000256" key="3">
    <source>
        <dbReference type="ARBA" id="ARBA00022605"/>
    </source>
</evidence>
<dbReference type="STRING" id="105231.A0A1Y1IJE5"/>
<comment type="similarity">
    <text evidence="8 9">Belongs to the TrpA family.</text>
</comment>
<dbReference type="FunFam" id="3.20.20.70:FF:000107">
    <property type="entry name" value="Tryptophan synthase alpha chain, chloroplastic"/>
    <property type="match status" value="1"/>
</dbReference>
<keyword evidence="6" id="KW-0456">Lyase</keyword>
<dbReference type="InterPro" id="IPR013785">
    <property type="entry name" value="Aldolase_TIM"/>
</dbReference>
<dbReference type="GO" id="GO:0004834">
    <property type="term" value="F:tryptophan synthase activity"/>
    <property type="evidence" value="ECO:0000318"/>
    <property type="project" value="GO_Central"/>
</dbReference>
<comment type="catalytic activity">
    <reaction evidence="7">
        <text>(1S,2R)-1-C-(indol-3-yl)glycerol 3-phosphate + L-serine = D-glyceraldehyde 3-phosphate + L-tryptophan + H2O</text>
        <dbReference type="Rhea" id="RHEA:10532"/>
        <dbReference type="ChEBI" id="CHEBI:15377"/>
        <dbReference type="ChEBI" id="CHEBI:33384"/>
        <dbReference type="ChEBI" id="CHEBI:57912"/>
        <dbReference type="ChEBI" id="CHEBI:58866"/>
        <dbReference type="ChEBI" id="CHEBI:59776"/>
        <dbReference type="EC" id="4.2.1.20"/>
    </reaction>
</comment>
<evidence type="ECO:0000256" key="2">
    <source>
        <dbReference type="ARBA" id="ARBA00011270"/>
    </source>
</evidence>
<evidence type="ECO:0000313" key="12">
    <source>
        <dbReference type="Proteomes" id="UP000054558"/>
    </source>
</evidence>
<proteinExistence type="inferred from homology"/>
<dbReference type="PANTHER" id="PTHR43406">
    <property type="entry name" value="TRYPTOPHAN SYNTHASE, ALPHA CHAIN"/>
    <property type="match status" value="1"/>
</dbReference>
<dbReference type="HAMAP" id="MF_00131">
    <property type="entry name" value="Trp_synth_alpha"/>
    <property type="match status" value="1"/>
</dbReference>
<evidence type="ECO:0000256" key="8">
    <source>
        <dbReference type="ARBA" id="ARBA00060788"/>
    </source>
</evidence>
<dbReference type="OMA" id="LVMTYWN"/>
<keyword evidence="12" id="KW-1185">Reference proteome</keyword>
<dbReference type="EMBL" id="DF237662">
    <property type="protein sequence ID" value="GAQ91015.1"/>
    <property type="molecule type" value="Genomic_DNA"/>
</dbReference>
<feature type="compositionally biased region" description="Low complexity" evidence="10">
    <location>
        <begin position="91"/>
        <end position="103"/>
    </location>
</feature>
<dbReference type="NCBIfam" id="TIGR00262">
    <property type="entry name" value="trpA"/>
    <property type="match status" value="1"/>
</dbReference>
<dbReference type="SUPFAM" id="SSF51366">
    <property type="entry name" value="Ribulose-phoshate binding barrel"/>
    <property type="match status" value="1"/>
</dbReference>
<dbReference type="GO" id="GO:0005829">
    <property type="term" value="C:cytosol"/>
    <property type="evidence" value="ECO:0000318"/>
    <property type="project" value="GO_Central"/>
</dbReference>
<dbReference type="AlphaFoldDB" id="A0A1Y1IJE5"/>
<keyword evidence="4" id="KW-0822">Tryptophan biosynthesis</keyword>
<evidence type="ECO:0000256" key="4">
    <source>
        <dbReference type="ARBA" id="ARBA00022822"/>
    </source>
</evidence>
<sequence>MAAQSRLLGATSAPSAFEFRTSNQRPSRDSHIASCLPCATYSSRPASTSGFPQKRASSQTPKLLWKGLVRRDDVSGGVVTTKSRAAGNPPRSGSRGSALGSSCSTSSLADVFVELKKKNEVAFIPFLTAGDPDLAYTEKALTTLDEEGADIIELGVPYSDPLADGPVIQAAATRALNQHTDLASVLDLMHRVTPNLRAPIVLFTYYNPIMKRGVEKFVKDAKAAGAAGLVVPDIPLEETGPLRELTTQNGMELVLLTTPTTPLERAKAIAEATQGFLYLVSVAGVTGARSQVASRVEGLLTDLRTATDKPIAVGFGIATKEHAAQVTEWGADGIIVGSALVKALGEAASPDEGLKALRTLARSIKQGSKKLVQAA</sequence>
<dbReference type="OrthoDB" id="10050244at2759"/>
<evidence type="ECO:0000256" key="10">
    <source>
        <dbReference type="SAM" id="MobiDB-lite"/>
    </source>
</evidence>
<keyword evidence="3" id="KW-0028">Amino-acid biosynthesis</keyword>
<keyword evidence="5" id="KW-0057">Aromatic amino acid biosynthesis</keyword>
<accession>A0A1Y1IJE5</accession>
<evidence type="ECO:0000256" key="7">
    <source>
        <dbReference type="ARBA" id="ARBA00049047"/>
    </source>
</evidence>
<name>A0A1Y1IJE5_KLENI</name>
<dbReference type="Gene3D" id="3.20.20.70">
    <property type="entry name" value="Aldolase class I"/>
    <property type="match status" value="1"/>
</dbReference>
<reference evidence="11 12" key="1">
    <citation type="journal article" date="2014" name="Nat. Commun.">
        <title>Klebsormidium flaccidum genome reveals primary factors for plant terrestrial adaptation.</title>
        <authorList>
            <person name="Hori K."/>
            <person name="Maruyama F."/>
            <person name="Fujisawa T."/>
            <person name="Togashi T."/>
            <person name="Yamamoto N."/>
            <person name="Seo M."/>
            <person name="Sato S."/>
            <person name="Yamada T."/>
            <person name="Mori H."/>
            <person name="Tajima N."/>
            <person name="Moriyama T."/>
            <person name="Ikeuchi M."/>
            <person name="Watanabe M."/>
            <person name="Wada H."/>
            <person name="Kobayashi K."/>
            <person name="Saito M."/>
            <person name="Masuda T."/>
            <person name="Sasaki-Sekimoto Y."/>
            <person name="Mashiguchi K."/>
            <person name="Awai K."/>
            <person name="Shimojima M."/>
            <person name="Masuda S."/>
            <person name="Iwai M."/>
            <person name="Nobusawa T."/>
            <person name="Narise T."/>
            <person name="Kondo S."/>
            <person name="Saito H."/>
            <person name="Sato R."/>
            <person name="Murakawa M."/>
            <person name="Ihara Y."/>
            <person name="Oshima-Yamada Y."/>
            <person name="Ohtaka K."/>
            <person name="Satoh M."/>
            <person name="Sonobe K."/>
            <person name="Ishii M."/>
            <person name="Ohtani R."/>
            <person name="Kanamori-Sato M."/>
            <person name="Honoki R."/>
            <person name="Miyazaki D."/>
            <person name="Mochizuki H."/>
            <person name="Umetsu J."/>
            <person name="Higashi K."/>
            <person name="Shibata D."/>
            <person name="Kamiya Y."/>
            <person name="Sato N."/>
            <person name="Nakamura Y."/>
            <person name="Tabata S."/>
            <person name="Ida S."/>
            <person name="Kurokawa K."/>
            <person name="Ohta H."/>
        </authorList>
    </citation>
    <scope>NUCLEOTIDE SEQUENCE [LARGE SCALE GENOMIC DNA]</scope>
    <source>
        <strain evidence="11 12">NIES-2285</strain>
    </source>
</reference>
<dbReference type="GO" id="GO:0000162">
    <property type="term" value="P:L-tryptophan biosynthetic process"/>
    <property type="evidence" value="ECO:0000318"/>
    <property type="project" value="GO_Central"/>
</dbReference>